<evidence type="ECO:0000256" key="1">
    <source>
        <dbReference type="ARBA" id="ARBA00010062"/>
    </source>
</evidence>
<dbReference type="AlphaFoldDB" id="A0A9W4W1S7"/>
<dbReference type="SUPFAM" id="SSF53822">
    <property type="entry name" value="Periplasmic binding protein-like I"/>
    <property type="match status" value="1"/>
</dbReference>
<dbReference type="InterPro" id="IPR028081">
    <property type="entry name" value="Leu-bd"/>
</dbReference>
<organism evidence="4 5">
    <name type="scientific">Pseudoalteromonas holothuriae</name>
    <dbReference type="NCBI Taxonomy" id="2963714"/>
    <lineage>
        <taxon>Bacteria</taxon>
        <taxon>Pseudomonadati</taxon>
        <taxon>Pseudomonadota</taxon>
        <taxon>Gammaproteobacteria</taxon>
        <taxon>Alteromonadales</taxon>
        <taxon>Pseudoalteromonadaceae</taxon>
        <taxon>Pseudoalteromonas</taxon>
    </lineage>
</organism>
<dbReference type="EMBL" id="CAMAPC010000003">
    <property type="protein sequence ID" value="CAH9052655.1"/>
    <property type="molecule type" value="Genomic_DNA"/>
</dbReference>
<comment type="caution">
    <text evidence="4">The sequence shown here is derived from an EMBL/GenBank/DDBJ whole genome shotgun (WGS) entry which is preliminary data.</text>
</comment>
<reference evidence="4" key="1">
    <citation type="submission" date="2022-07" db="EMBL/GenBank/DDBJ databases">
        <authorList>
            <person name="Criscuolo A."/>
        </authorList>
    </citation>
    <scope>NUCLEOTIDE SEQUENCE</scope>
    <source>
        <strain evidence="4">CIP111854</strain>
    </source>
</reference>
<dbReference type="PANTHER" id="PTHR30483">
    <property type="entry name" value="LEUCINE-SPECIFIC-BINDING PROTEIN"/>
    <property type="match status" value="1"/>
</dbReference>
<evidence type="ECO:0000313" key="5">
    <source>
        <dbReference type="Proteomes" id="UP001152467"/>
    </source>
</evidence>
<name>A0A9W4W1S7_9GAMM</name>
<dbReference type="RefSeq" id="WP_261625903.1">
    <property type="nucleotide sequence ID" value="NZ_CAMAPC010000003.1"/>
</dbReference>
<dbReference type="Gene3D" id="3.40.50.2300">
    <property type="match status" value="2"/>
</dbReference>
<feature type="domain" description="Leucine-binding protein" evidence="3">
    <location>
        <begin position="39"/>
        <end position="267"/>
    </location>
</feature>
<keyword evidence="2" id="KW-0732">Signal</keyword>
<sequence>MRFHYWFVFLYFISFYANAEDKARVLKIYHDSDYSNHRASANAMKMGLLTALAEVNNQVQGYQLQLVEKDHRGNSNRSLLHIRQFIDDSDALAILGGLHSPPYIKYRNFINENGVLLLIPWAAGGPITRYPDGVNWVYRLSIDDTKAGFTLVEHAKRALKCKSIHTLLENTPWGKSNDKTIRDAAGVNNAPAVTWFNWNTQLNSAKIMIREILQSDADCIVFVGNALEGSHFVNAMLSFPKELQIPIVSHWGITGGNFWSSARTALQQGVVLHFIQSCFSLRNYKRYPRAKATVTSAQALFPAAMKNIEILPAPTGFVHSYDLGRLLISALSNTTLTDDIKHNRAALRDALEQINLPVVGLIKTYEVPFSTWSADNDDAHEALGLADFCMAKYDDDGGVVLLPQLNRKLNDKSVIK</sequence>
<evidence type="ECO:0000313" key="4">
    <source>
        <dbReference type="EMBL" id="CAH9052655.1"/>
    </source>
</evidence>
<keyword evidence="5" id="KW-1185">Reference proteome</keyword>
<evidence type="ECO:0000259" key="3">
    <source>
        <dbReference type="Pfam" id="PF13458"/>
    </source>
</evidence>
<comment type="similarity">
    <text evidence="1">Belongs to the leucine-binding protein family.</text>
</comment>
<dbReference type="InterPro" id="IPR028082">
    <property type="entry name" value="Peripla_BP_I"/>
</dbReference>
<evidence type="ECO:0000256" key="2">
    <source>
        <dbReference type="ARBA" id="ARBA00022729"/>
    </source>
</evidence>
<gene>
    <name evidence="4" type="ORF">PSECIP111854_01014</name>
</gene>
<dbReference type="Proteomes" id="UP001152467">
    <property type="component" value="Unassembled WGS sequence"/>
</dbReference>
<proteinExistence type="inferred from homology"/>
<dbReference type="InterPro" id="IPR051010">
    <property type="entry name" value="BCAA_transport"/>
</dbReference>
<accession>A0A9W4W1S7</accession>
<protein>
    <recommendedName>
        <fullName evidence="3">Leucine-binding protein domain-containing protein</fullName>
    </recommendedName>
</protein>
<dbReference type="Pfam" id="PF13458">
    <property type="entry name" value="Peripla_BP_6"/>
    <property type="match status" value="1"/>
</dbReference>
<dbReference type="CDD" id="cd19979">
    <property type="entry name" value="PBP1_ABC_ligand_binding-like"/>
    <property type="match status" value="1"/>
</dbReference>